<sequence>MLAAKALVVLALTVSEALCGPVQAVLQASSTTKPRQLQGRFLQITDMHPDPYYTENTSTSKACHRKKPKNKKKRSGYYGTPHSLTNYTLDFLEKNWASHIDFVIWTGDNARHDNDRKLPRTTNEIYELNQAVAQKMEDAFASKGIPVVPSLAVDGCPYTSPNDPGNLQLDWLEVQLEIFRERNMQVWLTGHVPPSRGNYFPECYVRYVDLALRYQDTIVGHLFGHMNADHFFFIEAIDLELELDNQRATAEDVETADSAGLYDAIIEDFSKLPSTSKVNLDRFAVINVSPPVVPNPYLPTFRIFSYNVSGYETAGEQDKKKKKKKKKGGRKGPGHHRGDHGNKDVLCKEEPYSLSWKCHLSNDSWNSDPEAPSRMNTLWSPTGYAQYYIPDLDDATSKKKHPHFKLEYTTYTAEMLTEAEDGERYPIPRKQLPKSLRNGTVSESKYAPYGMEDLTIPSWYELAKRLGQGKSEKELQKQFRKYMYLL</sequence>
<dbReference type="GO" id="GO:0008081">
    <property type="term" value="F:phosphoric diester hydrolase activity"/>
    <property type="evidence" value="ECO:0007669"/>
    <property type="project" value="TreeGrafter"/>
</dbReference>
<keyword evidence="2" id="KW-0325">Glycoprotein</keyword>
<feature type="compositionally biased region" description="Basic residues" evidence="3">
    <location>
        <begin position="62"/>
        <end position="75"/>
    </location>
</feature>
<dbReference type="PANTHER" id="PTHR10340">
    <property type="entry name" value="SPHINGOMYELIN PHOSPHODIESTERASE"/>
    <property type="match status" value="1"/>
</dbReference>
<dbReference type="GO" id="GO:0000298">
    <property type="term" value="F:endopolyphosphatase activity"/>
    <property type="evidence" value="ECO:0007669"/>
    <property type="project" value="UniProtKB-EC"/>
</dbReference>
<dbReference type="InterPro" id="IPR029052">
    <property type="entry name" value="Metallo-depent_PP-like"/>
</dbReference>
<feature type="compositionally biased region" description="Basic residues" evidence="3">
    <location>
        <begin position="320"/>
        <end position="338"/>
    </location>
</feature>
<keyword evidence="6" id="KW-1185">Reference proteome</keyword>
<comment type="caution">
    <text evidence="5">The sequence shown here is derived from an EMBL/GenBank/DDBJ whole genome shotgun (WGS) entry which is preliminary data.</text>
</comment>
<evidence type="ECO:0000256" key="1">
    <source>
        <dbReference type="ARBA" id="ARBA00022801"/>
    </source>
</evidence>
<accession>A0AAW0DAX8</accession>
<protein>
    <submittedName>
        <fullName evidence="5">Endopolyphosphatase</fullName>
        <ecNumber evidence="5">3.6.1.10</ecNumber>
    </submittedName>
</protein>
<keyword evidence="1 5" id="KW-0378">Hydrolase</keyword>
<evidence type="ECO:0000256" key="3">
    <source>
        <dbReference type="SAM" id="MobiDB-lite"/>
    </source>
</evidence>
<organism evidence="5 6">
    <name type="scientific">Paramarasmius palmivorus</name>
    <dbReference type="NCBI Taxonomy" id="297713"/>
    <lineage>
        <taxon>Eukaryota</taxon>
        <taxon>Fungi</taxon>
        <taxon>Dikarya</taxon>
        <taxon>Basidiomycota</taxon>
        <taxon>Agaricomycotina</taxon>
        <taxon>Agaricomycetes</taxon>
        <taxon>Agaricomycetidae</taxon>
        <taxon>Agaricales</taxon>
        <taxon>Marasmiineae</taxon>
        <taxon>Marasmiaceae</taxon>
        <taxon>Paramarasmius</taxon>
    </lineage>
</organism>
<evidence type="ECO:0000313" key="5">
    <source>
        <dbReference type="EMBL" id="KAK7049511.1"/>
    </source>
</evidence>
<proteinExistence type="predicted"/>
<evidence type="ECO:0000313" key="6">
    <source>
        <dbReference type="Proteomes" id="UP001383192"/>
    </source>
</evidence>
<feature type="signal peptide" evidence="4">
    <location>
        <begin position="1"/>
        <end position="19"/>
    </location>
</feature>
<reference evidence="5 6" key="1">
    <citation type="submission" date="2024-01" db="EMBL/GenBank/DDBJ databases">
        <title>A draft genome for a cacao thread blight-causing isolate of Paramarasmius palmivorus.</title>
        <authorList>
            <person name="Baruah I.K."/>
            <person name="Bukari Y."/>
            <person name="Amoako-Attah I."/>
            <person name="Meinhardt L.W."/>
            <person name="Bailey B.A."/>
            <person name="Cohen S.P."/>
        </authorList>
    </citation>
    <scope>NUCLEOTIDE SEQUENCE [LARGE SCALE GENOMIC DNA]</scope>
    <source>
        <strain evidence="5 6">GH-12</strain>
    </source>
</reference>
<dbReference type="PANTHER" id="PTHR10340:SF55">
    <property type="entry name" value="ENDOPOLYPHOSPHATASE"/>
    <property type="match status" value="1"/>
</dbReference>
<dbReference type="Proteomes" id="UP001383192">
    <property type="component" value="Unassembled WGS sequence"/>
</dbReference>
<evidence type="ECO:0000256" key="4">
    <source>
        <dbReference type="SAM" id="SignalP"/>
    </source>
</evidence>
<feature type="chain" id="PRO_5043877914" evidence="4">
    <location>
        <begin position="20"/>
        <end position="486"/>
    </location>
</feature>
<dbReference type="GO" id="GO:0005615">
    <property type="term" value="C:extracellular space"/>
    <property type="evidence" value="ECO:0007669"/>
    <property type="project" value="TreeGrafter"/>
</dbReference>
<keyword evidence="4" id="KW-0732">Signal</keyword>
<evidence type="ECO:0000256" key="2">
    <source>
        <dbReference type="ARBA" id="ARBA00023180"/>
    </source>
</evidence>
<dbReference type="EC" id="3.6.1.10" evidence="5"/>
<dbReference type="EMBL" id="JAYKXP010000016">
    <property type="protein sequence ID" value="KAK7049511.1"/>
    <property type="molecule type" value="Genomic_DNA"/>
</dbReference>
<dbReference type="GO" id="GO:0000324">
    <property type="term" value="C:fungal-type vacuole"/>
    <property type="evidence" value="ECO:0007669"/>
    <property type="project" value="TreeGrafter"/>
</dbReference>
<dbReference type="AlphaFoldDB" id="A0AAW0DAX8"/>
<gene>
    <name evidence="5" type="primary">PPN1</name>
    <name evidence="5" type="ORF">VNI00_005542</name>
</gene>
<dbReference type="GO" id="GO:0006798">
    <property type="term" value="P:polyphosphate catabolic process"/>
    <property type="evidence" value="ECO:0007669"/>
    <property type="project" value="TreeGrafter"/>
</dbReference>
<name>A0AAW0DAX8_9AGAR</name>
<feature type="region of interest" description="Disordered" evidence="3">
    <location>
        <begin position="53"/>
        <end position="77"/>
    </location>
</feature>
<dbReference type="GO" id="GO:0004309">
    <property type="term" value="F:exopolyphosphatase activity"/>
    <property type="evidence" value="ECO:0007669"/>
    <property type="project" value="TreeGrafter"/>
</dbReference>
<dbReference type="SUPFAM" id="SSF56300">
    <property type="entry name" value="Metallo-dependent phosphatases"/>
    <property type="match status" value="1"/>
</dbReference>
<feature type="region of interest" description="Disordered" evidence="3">
    <location>
        <begin position="315"/>
        <end position="345"/>
    </location>
</feature>